<evidence type="ECO:0000313" key="2">
    <source>
        <dbReference type="EMBL" id="KAK9877285.1"/>
    </source>
</evidence>
<sequence>MEELSRAKYASATERNEYLRRLLVEHDSDSSGVSDSDDDDWTPANTARRQILNQKDNLEHDEDSGDTGEGNSTVEEDVENSESEDDDNEAETAEPEGNKIFVLNND</sequence>
<dbReference type="Proteomes" id="UP001431783">
    <property type="component" value="Unassembled WGS sequence"/>
</dbReference>
<dbReference type="AlphaFoldDB" id="A0AAW1U480"/>
<accession>A0AAW1U480</accession>
<feature type="region of interest" description="Disordered" evidence="1">
    <location>
        <begin position="26"/>
        <end position="106"/>
    </location>
</feature>
<protein>
    <submittedName>
        <fullName evidence="2">Uncharacterized protein</fullName>
    </submittedName>
</protein>
<feature type="compositionally biased region" description="Polar residues" evidence="1">
    <location>
        <begin position="43"/>
        <end position="55"/>
    </location>
</feature>
<name>A0AAW1U480_9CUCU</name>
<comment type="caution">
    <text evidence="2">The sequence shown here is derived from an EMBL/GenBank/DDBJ whole genome shotgun (WGS) entry which is preliminary data.</text>
</comment>
<evidence type="ECO:0000313" key="3">
    <source>
        <dbReference type="Proteomes" id="UP001431783"/>
    </source>
</evidence>
<gene>
    <name evidence="2" type="ORF">WA026_017677</name>
</gene>
<dbReference type="EMBL" id="JARQZJ010000041">
    <property type="protein sequence ID" value="KAK9877285.1"/>
    <property type="molecule type" value="Genomic_DNA"/>
</dbReference>
<keyword evidence="3" id="KW-1185">Reference proteome</keyword>
<evidence type="ECO:0000256" key="1">
    <source>
        <dbReference type="SAM" id="MobiDB-lite"/>
    </source>
</evidence>
<reference evidence="2 3" key="1">
    <citation type="submission" date="2023-03" db="EMBL/GenBank/DDBJ databases">
        <title>Genome insight into feeding habits of ladybird beetles.</title>
        <authorList>
            <person name="Li H.-S."/>
            <person name="Huang Y.-H."/>
            <person name="Pang H."/>
        </authorList>
    </citation>
    <scope>NUCLEOTIDE SEQUENCE [LARGE SCALE GENOMIC DNA]</scope>
    <source>
        <strain evidence="2">SYSU_2023b</strain>
        <tissue evidence="2">Whole body</tissue>
    </source>
</reference>
<organism evidence="2 3">
    <name type="scientific">Henosepilachna vigintioctopunctata</name>
    <dbReference type="NCBI Taxonomy" id="420089"/>
    <lineage>
        <taxon>Eukaryota</taxon>
        <taxon>Metazoa</taxon>
        <taxon>Ecdysozoa</taxon>
        <taxon>Arthropoda</taxon>
        <taxon>Hexapoda</taxon>
        <taxon>Insecta</taxon>
        <taxon>Pterygota</taxon>
        <taxon>Neoptera</taxon>
        <taxon>Endopterygota</taxon>
        <taxon>Coleoptera</taxon>
        <taxon>Polyphaga</taxon>
        <taxon>Cucujiformia</taxon>
        <taxon>Coccinelloidea</taxon>
        <taxon>Coccinellidae</taxon>
        <taxon>Epilachninae</taxon>
        <taxon>Epilachnini</taxon>
        <taxon>Henosepilachna</taxon>
    </lineage>
</organism>
<proteinExistence type="predicted"/>
<feature type="compositionally biased region" description="Acidic residues" evidence="1">
    <location>
        <begin position="74"/>
        <end position="94"/>
    </location>
</feature>